<organism evidence="1 2">
    <name type="scientific">Blepharisma stoltei</name>
    <dbReference type="NCBI Taxonomy" id="1481888"/>
    <lineage>
        <taxon>Eukaryota</taxon>
        <taxon>Sar</taxon>
        <taxon>Alveolata</taxon>
        <taxon>Ciliophora</taxon>
        <taxon>Postciliodesmatophora</taxon>
        <taxon>Heterotrichea</taxon>
        <taxon>Heterotrichida</taxon>
        <taxon>Blepharismidae</taxon>
        <taxon>Blepharisma</taxon>
    </lineage>
</organism>
<protein>
    <submittedName>
        <fullName evidence="1">Uncharacterized protein</fullName>
    </submittedName>
</protein>
<evidence type="ECO:0000313" key="1">
    <source>
        <dbReference type="EMBL" id="CAG9324103.1"/>
    </source>
</evidence>
<proteinExistence type="predicted"/>
<comment type="caution">
    <text evidence="1">The sequence shown here is derived from an EMBL/GenBank/DDBJ whole genome shotgun (WGS) entry which is preliminary data.</text>
</comment>
<dbReference type="AlphaFoldDB" id="A0AAU9JET9"/>
<evidence type="ECO:0000313" key="2">
    <source>
        <dbReference type="Proteomes" id="UP001162131"/>
    </source>
</evidence>
<dbReference type="EMBL" id="CAJZBQ010000035">
    <property type="protein sequence ID" value="CAG9324103.1"/>
    <property type="molecule type" value="Genomic_DNA"/>
</dbReference>
<accession>A0AAU9JET9</accession>
<name>A0AAU9JET9_9CILI</name>
<gene>
    <name evidence="1" type="ORF">BSTOLATCC_MIC35124</name>
</gene>
<dbReference type="Proteomes" id="UP001162131">
    <property type="component" value="Unassembled WGS sequence"/>
</dbReference>
<sequence length="72" mass="8294">MAFFPLKKAPFSNENAELNENFAELIVWKADINQPIKVEGLIIKKEKSDKLYLSNIQKLFGRSKLTKSEPKL</sequence>
<reference evidence="1" key="1">
    <citation type="submission" date="2021-09" db="EMBL/GenBank/DDBJ databases">
        <authorList>
            <consortium name="AG Swart"/>
            <person name="Singh M."/>
            <person name="Singh A."/>
            <person name="Seah K."/>
            <person name="Emmerich C."/>
        </authorList>
    </citation>
    <scope>NUCLEOTIDE SEQUENCE</scope>
    <source>
        <strain evidence="1">ATCC30299</strain>
    </source>
</reference>
<keyword evidence="2" id="KW-1185">Reference proteome</keyword>